<reference evidence="4" key="2">
    <citation type="submission" date="2025-09" db="UniProtKB">
        <authorList>
            <consortium name="Ensembl"/>
        </authorList>
    </citation>
    <scope>IDENTIFICATION</scope>
</reference>
<evidence type="ECO:0000259" key="3">
    <source>
        <dbReference type="PROSITE" id="PS50097"/>
    </source>
</evidence>
<dbReference type="Pfam" id="PF07707">
    <property type="entry name" value="BACK"/>
    <property type="match status" value="1"/>
</dbReference>
<dbReference type="OMA" id="YTWHEVA"/>
<name>A0A8C5AJC3_GADMO</name>
<evidence type="ECO:0000313" key="5">
    <source>
        <dbReference type="Proteomes" id="UP000694546"/>
    </source>
</evidence>
<feature type="domain" description="BTB" evidence="3">
    <location>
        <begin position="38"/>
        <end position="106"/>
    </location>
</feature>
<dbReference type="Pfam" id="PF24681">
    <property type="entry name" value="Kelch_KLHDC2_KLHL20_DRC7"/>
    <property type="match status" value="1"/>
</dbReference>
<dbReference type="InterPro" id="IPR006652">
    <property type="entry name" value="Kelch_1"/>
</dbReference>
<dbReference type="PANTHER" id="PTHR45632:SF3">
    <property type="entry name" value="KELCH-LIKE PROTEIN 32"/>
    <property type="match status" value="1"/>
</dbReference>
<proteinExistence type="predicted"/>
<dbReference type="PROSITE" id="PS50097">
    <property type="entry name" value="BTB"/>
    <property type="match status" value="1"/>
</dbReference>
<dbReference type="GeneID" id="115557163"/>
<dbReference type="Gene3D" id="2.120.10.80">
    <property type="entry name" value="Kelch-type beta propeller"/>
    <property type="match status" value="1"/>
</dbReference>
<dbReference type="OrthoDB" id="191037at2759"/>
<keyword evidence="1" id="KW-0880">Kelch repeat</keyword>
<keyword evidence="2" id="KW-0677">Repeat</keyword>
<dbReference type="Ensembl" id="ENSGMOT00000046021.1">
    <property type="protein sequence ID" value="ENSGMOP00000032513.1"/>
    <property type="gene ID" value="ENSGMOG00000029721.1"/>
</dbReference>
<dbReference type="SMART" id="SM00225">
    <property type="entry name" value="BTB"/>
    <property type="match status" value="1"/>
</dbReference>
<accession>A0A8C5AJC3</accession>
<dbReference type="Proteomes" id="UP000694546">
    <property type="component" value="Chromosome 13"/>
</dbReference>
<dbReference type="SMART" id="SM00875">
    <property type="entry name" value="BACK"/>
    <property type="match status" value="1"/>
</dbReference>
<dbReference type="PRINTS" id="PR00501">
    <property type="entry name" value="KELCHREPEAT"/>
</dbReference>
<dbReference type="InterPro" id="IPR015915">
    <property type="entry name" value="Kelch-typ_b-propeller"/>
</dbReference>
<evidence type="ECO:0000256" key="2">
    <source>
        <dbReference type="ARBA" id="ARBA00022737"/>
    </source>
</evidence>
<dbReference type="Pfam" id="PF00651">
    <property type="entry name" value="BTB"/>
    <property type="match status" value="1"/>
</dbReference>
<dbReference type="InterPro" id="IPR000210">
    <property type="entry name" value="BTB/POZ_dom"/>
</dbReference>
<reference evidence="4" key="1">
    <citation type="submission" date="2025-08" db="UniProtKB">
        <authorList>
            <consortium name="Ensembl"/>
        </authorList>
    </citation>
    <scope>IDENTIFICATION</scope>
</reference>
<organism evidence="4 5">
    <name type="scientific">Gadus morhua</name>
    <name type="common">Atlantic cod</name>
    <dbReference type="NCBI Taxonomy" id="8049"/>
    <lineage>
        <taxon>Eukaryota</taxon>
        <taxon>Metazoa</taxon>
        <taxon>Chordata</taxon>
        <taxon>Craniata</taxon>
        <taxon>Vertebrata</taxon>
        <taxon>Euteleostomi</taxon>
        <taxon>Actinopterygii</taxon>
        <taxon>Neopterygii</taxon>
        <taxon>Teleostei</taxon>
        <taxon>Neoteleostei</taxon>
        <taxon>Acanthomorphata</taxon>
        <taxon>Zeiogadaria</taxon>
        <taxon>Gadariae</taxon>
        <taxon>Gadiformes</taxon>
        <taxon>Gadoidei</taxon>
        <taxon>Gadidae</taxon>
        <taxon>Gadus</taxon>
    </lineage>
</organism>
<dbReference type="Gene3D" id="3.30.710.10">
    <property type="entry name" value="Potassium Channel Kv1.1, Chain A"/>
    <property type="match status" value="1"/>
</dbReference>
<dbReference type="RefSeq" id="XP_030230630.1">
    <property type="nucleotide sequence ID" value="XM_030374770.1"/>
</dbReference>
<dbReference type="InterPro" id="IPR011705">
    <property type="entry name" value="BACK"/>
</dbReference>
<dbReference type="SUPFAM" id="SSF54695">
    <property type="entry name" value="POZ domain"/>
    <property type="match status" value="1"/>
</dbReference>
<dbReference type="InterPro" id="IPR011333">
    <property type="entry name" value="SKP1/BTB/POZ_sf"/>
</dbReference>
<dbReference type="AlphaFoldDB" id="A0A8C5AJC3"/>
<evidence type="ECO:0000256" key="1">
    <source>
        <dbReference type="ARBA" id="ARBA00022441"/>
    </source>
</evidence>
<dbReference type="GeneTree" id="ENSGT00940000154664"/>
<dbReference type="PANTHER" id="PTHR45632">
    <property type="entry name" value="LD33804P"/>
    <property type="match status" value="1"/>
</dbReference>
<keyword evidence="5" id="KW-1185">Reference proteome</keyword>
<dbReference type="SMART" id="SM00612">
    <property type="entry name" value="Kelch"/>
    <property type="match status" value="6"/>
</dbReference>
<evidence type="ECO:0000313" key="4">
    <source>
        <dbReference type="Ensembl" id="ENSGMOP00000032513.1"/>
    </source>
</evidence>
<protein>
    <submittedName>
        <fullName evidence="4">Kelch-like protein 10</fullName>
    </submittedName>
</protein>
<sequence length="599" mass="64630">MDGPQEVDGAEQEVGLERAMSATTCDVFNELRLGGQLCDAVIEAEGRRFNAHKNILCGCSPYFRALFTSAGAPPRPAGVYPIPGVAADTMQLLLEYAYTRRLAVSADTVEALLVAADYLSVPGAVRACCRYLGARLSVANVVGVWRLTAHYPLPRLRRLAYGFLLRCFEEVARASEEFPELAPGELERLLGEDGLNAAREEAVFEALLRWVSHDEEGRRGHLAQLLLKVRMGLMDPEYFLSRVESHPLVRRDARCSPAVTAVLRLIGACDASACLDVLNPLTRPRLPPAVLLAVGGWSGGAPTGSVESYDARADRWVGVPVEGEEPRAYHGVVVLGDALYCVGGFDGVQYFNSVRRFDLAACRWRPAAPMHARRCYVSVAALDGCVYAMGGYDGHERLSSLERYRPHGNQWTPLAAMSEARSDASATTLHGKVYICGGFNGSVCLESAECYDPRADQWTLLPPMGGPRSGVGVAAYRDQVYALGGFDGVDRLLSVEAFSPGAAVWCAAPAMLGPRSNFGVEVLEGRLYVAGGFNGHSTSFSAERYDGATGAWSAVRDMAVHRSALSCCVVTGLADLAQYAFPRPPQAPPALPDTREDFD</sequence>
<dbReference type="Gene3D" id="1.25.40.420">
    <property type="match status" value="1"/>
</dbReference>
<dbReference type="PIRSF" id="PIRSF037037">
    <property type="entry name" value="Kelch-like_protein_gigaxonin"/>
    <property type="match status" value="1"/>
</dbReference>
<dbReference type="Pfam" id="PF01344">
    <property type="entry name" value="Kelch_1"/>
    <property type="match status" value="1"/>
</dbReference>
<dbReference type="SUPFAM" id="SSF117281">
    <property type="entry name" value="Kelch motif"/>
    <property type="match status" value="1"/>
</dbReference>
<gene>
    <name evidence="4" type="primary">LOC115557163</name>
</gene>
<dbReference type="InterPro" id="IPR017096">
    <property type="entry name" value="BTB-kelch_protein"/>
</dbReference>